<dbReference type="InterPro" id="IPR017972">
    <property type="entry name" value="Cyt_P450_CS"/>
</dbReference>
<sequence>MMTPDAKPNTTDRIDTEFDIHSPEYLEKKTAYEASIRSRCPVSWTEKYDGHWVISGHHAVGAGLRDRERFTAAKYTDENGKLKGGITIPTAEGYRALPNESDPPEWDGYRKLVSRPFSPQSVDKLRPRIAEFADEVIDHLIEAGEADFVMQLGSPVTALITLDVLGLPLEDWRFYAERIHQTFSGVPGGGDSEAGIPGIQKRLAETIAARRITPQVGVLDDLIASEIDGRPTTDEEVKDLIYDILVGGFDTTAGLMAGAVRYLEDKPELKTRIIEDEDFRRTATEEFLRYISPAVGLAKTATQDFDLEGQQIKAGDKMWFMYRAANWDPEEFENPEVIDLERSPNRHYAFGAGIHRCLGSNLARAIFQTVLPRFLERVPDYVVDQEHTRNYAFACVNAGFQELRFTFTPGKKVREMPILEEL</sequence>
<dbReference type="GO" id="GO:0004497">
    <property type="term" value="F:monooxygenase activity"/>
    <property type="evidence" value="ECO:0007669"/>
    <property type="project" value="UniProtKB-KW"/>
</dbReference>
<keyword evidence="6 7" id="KW-0503">Monooxygenase</keyword>
<dbReference type="PANTHER" id="PTHR46696">
    <property type="entry name" value="P450, PUTATIVE (EUROFUNG)-RELATED"/>
    <property type="match status" value="1"/>
</dbReference>
<name>A0AA46X574_RHORH</name>
<comment type="similarity">
    <text evidence="1 7">Belongs to the cytochrome P450 family.</text>
</comment>
<protein>
    <submittedName>
        <fullName evidence="8">Cytochrome P450</fullName>
    </submittedName>
</protein>
<dbReference type="Gene3D" id="1.10.630.10">
    <property type="entry name" value="Cytochrome P450"/>
    <property type="match status" value="1"/>
</dbReference>
<dbReference type="InterPro" id="IPR036396">
    <property type="entry name" value="Cyt_P450_sf"/>
</dbReference>
<dbReference type="GO" id="GO:0005506">
    <property type="term" value="F:iron ion binding"/>
    <property type="evidence" value="ECO:0007669"/>
    <property type="project" value="InterPro"/>
</dbReference>
<dbReference type="SUPFAM" id="SSF48264">
    <property type="entry name" value="Cytochrome P450"/>
    <property type="match status" value="1"/>
</dbReference>
<dbReference type="InterPro" id="IPR002397">
    <property type="entry name" value="Cyt_P450_B"/>
</dbReference>
<geneLocation type="plasmid" evidence="8 9">
    <name>pGD02.2.1</name>
</geneLocation>
<accession>A0AA46X574</accession>
<reference evidence="8 9" key="1">
    <citation type="journal article" date="2021" name="Front. Microbiol.">
        <title>Bacterial Transformation of Aromatic Monomers in Softwood Black Liquor.</title>
        <authorList>
            <person name="Navas L.E."/>
            <person name="Dexter G."/>
            <person name="Liu J."/>
            <person name="Levy-Booth D."/>
            <person name="Cho M."/>
            <person name="Jang S.K."/>
            <person name="Mansfield S.D."/>
            <person name="Renneckar S."/>
            <person name="Mohn W.W."/>
            <person name="Eltis L.D."/>
        </authorList>
    </citation>
    <scope>NUCLEOTIDE SEQUENCE [LARGE SCALE GENOMIC DNA]</scope>
    <source>
        <strain evidence="8 9">GD02</strain>
    </source>
</reference>
<keyword evidence="8" id="KW-0614">Plasmid</keyword>
<proteinExistence type="inferred from homology"/>
<keyword evidence="3 7" id="KW-0479">Metal-binding</keyword>
<evidence type="ECO:0000256" key="2">
    <source>
        <dbReference type="ARBA" id="ARBA00022617"/>
    </source>
</evidence>
<evidence type="ECO:0000256" key="1">
    <source>
        <dbReference type="ARBA" id="ARBA00010617"/>
    </source>
</evidence>
<dbReference type="Proteomes" id="UP001162740">
    <property type="component" value="Plasmid pGD02.2.1"/>
</dbReference>
<evidence type="ECO:0000256" key="6">
    <source>
        <dbReference type="ARBA" id="ARBA00023033"/>
    </source>
</evidence>
<dbReference type="AlphaFoldDB" id="A0AA46X574"/>
<evidence type="ECO:0000256" key="5">
    <source>
        <dbReference type="ARBA" id="ARBA00023004"/>
    </source>
</evidence>
<evidence type="ECO:0000313" key="8">
    <source>
        <dbReference type="EMBL" id="UZF48316.1"/>
    </source>
</evidence>
<evidence type="ECO:0000256" key="4">
    <source>
        <dbReference type="ARBA" id="ARBA00023002"/>
    </source>
</evidence>
<dbReference type="PRINTS" id="PR00359">
    <property type="entry name" value="BP450"/>
</dbReference>
<evidence type="ECO:0000256" key="3">
    <source>
        <dbReference type="ARBA" id="ARBA00022723"/>
    </source>
</evidence>
<organism evidence="8 9">
    <name type="scientific">Rhodococcus rhodochrous</name>
    <dbReference type="NCBI Taxonomy" id="1829"/>
    <lineage>
        <taxon>Bacteria</taxon>
        <taxon>Bacillati</taxon>
        <taxon>Actinomycetota</taxon>
        <taxon>Actinomycetes</taxon>
        <taxon>Mycobacteriales</taxon>
        <taxon>Nocardiaceae</taxon>
        <taxon>Rhodococcus</taxon>
    </lineage>
</organism>
<dbReference type="GO" id="GO:0020037">
    <property type="term" value="F:heme binding"/>
    <property type="evidence" value="ECO:0007669"/>
    <property type="project" value="InterPro"/>
</dbReference>
<evidence type="ECO:0000313" key="9">
    <source>
        <dbReference type="Proteomes" id="UP001162740"/>
    </source>
</evidence>
<keyword evidence="4 7" id="KW-0560">Oxidoreductase</keyword>
<dbReference type="PANTHER" id="PTHR46696:SF6">
    <property type="entry name" value="P450, PUTATIVE (EUROFUNG)-RELATED"/>
    <property type="match status" value="1"/>
</dbReference>
<gene>
    <name evidence="8" type="ORF">KUM34_028675</name>
</gene>
<dbReference type="EMBL" id="CP083975">
    <property type="protein sequence ID" value="UZF48316.1"/>
    <property type="molecule type" value="Genomic_DNA"/>
</dbReference>
<evidence type="ECO:0000256" key="7">
    <source>
        <dbReference type="RuleBase" id="RU000461"/>
    </source>
</evidence>
<keyword evidence="2 7" id="KW-0349">Heme</keyword>
<dbReference type="GO" id="GO:0016705">
    <property type="term" value="F:oxidoreductase activity, acting on paired donors, with incorporation or reduction of molecular oxygen"/>
    <property type="evidence" value="ECO:0007669"/>
    <property type="project" value="InterPro"/>
</dbReference>
<dbReference type="InterPro" id="IPR001128">
    <property type="entry name" value="Cyt_P450"/>
</dbReference>
<keyword evidence="5 7" id="KW-0408">Iron</keyword>
<dbReference type="RefSeq" id="WP_229581036.1">
    <property type="nucleotide sequence ID" value="NZ_CP083975.1"/>
</dbReference>
<dbReference type="PROSITE" id="PS00086">
    <property type="entry name" value="CYTOCHROME_P450"/>
    <property type="match status" value="1"/>
</dbReference>
<dbReference type="Pfam" id="PF00067">
    <property type="entry name" value="p450"/>
    <property type="match status" value="1"/>
</dbReference>